<protein>
    <submittedName>
        <fullName evidence="3">Biotin--[acetyl-CoA-carboxylase] ligase</fullName>
        <ecNumber evidence="3">6.3.4.15</ecNumber>
    </submittedName>
</protein>
<dbReference type="EC" id="6.3.4.15" evidence="3"/>
<name>A0A6M8BAT9_9CYAN</name>
<sequence length="281" mass="30232">MPFSLDRFYNALPAIAHANVSSPPDLAGLNVQVYEVLDSTNRAAWAHLAQHPADEVVVIAEQQRAGRGQWGRQWQSHLGGLYLSWGFRPSLRAEHAPQITLWSAWGVAIALRQAGVPVQLKWLNDLVVLGCKLGGVLTETRVQQGHIRQAVVGVGLNWANPVPEPGINLNTLQDQGYALKISSLEDLGAIALQGLRLGYASWQQRGIEALRIEYEALLSNCGQTITLVGDAETPGETVEIVGIGLDGQLRVQANHASGLSEHLLPPGSIRLGYPAGTCSEG</sequence>
<dbReference type="GO" id="GO:0004077">
    <property type="term" value="F:biotin--[biotin carboxyl-carrier protein] ligase activity"/>
    <property type="evidence" value="ECO:0007669"/>
    <property type="project" value="UniProtKB-EC"/>
</dbReference>
<dbReference type="CDD" id="cd16442">
    <property type="entry name" value="BPL"/>
    <property type="match status" value="1"/>
</dbReference>
<dbReference type="NCBIfam" id="TIGR00121">
    <property type="entry name" value="birA_ligase"/>
    <property type="match status" value="1"/>
</dbReference>
<dbReference type="Proteomes" id="UP000505210">
    <property type="component" value="Chromosome"/>
</dbReference>
<proteinExistence type="predicted"/>
<keyword evidence="1 3" id="KW-0436">Ligase</keyword>
<dbReference type="Pfam" id="PF03099">
    <property type="entry name" value="BPL_LplA_LipB"/>
    <property type="match status" value="1"/>
</dbReference>
<evidence type="ECO:0000256" key="1">
    <source>
        <dbReference type="ARBA" id="ARBA00022598"/>
    </source>
</evidence>
<dbReference type="InterPro" id="IPR045864">
    <property type="entry name" value="aa-tRNA-synth_II/BPL/LPL"/>
</dbReference>
<dbReference type="PANTHER" id="PTHR12835">
    <property type="entry name" value="BIOTIN PROTEIN LIGASE"/>
    <property type="match status" value="1"/>
</dbReference>
<dbReference type="EMBL" id="CP053661">
    <property type="protein sequence ID" value="QKD84419.1"/>
    <property type="molecule type" value="Genomic_DNA"/>
</dbReference>
<evidence type="ECO:0000259" key="2">
    <source>
        <dbReference type="Pfam" id="PF03099"/>
    </source>
</evidence>
<dbReference type="SUPFAM" id="SSF55681">
    <property type="entry name" value="Class II aaRS and biotin synthetases"/>
    <property type="match status" value="1"/>
</dbReference>
<dbReference type="AlphaFoldDB" id="A0A6M8BAT9"/>
<dbReference type="InterPro" id="IPR004143">
    <property type="entry name" value="BPL_LPL_catalytic"/>
</dbReference>
<dbReference type="Gene3D" id="3.30.930.10">
    <property type="entry name" value="Bira Bifunctional Protein, Domain 2"/>
    <property type="match status" value="1"/>
</dbReference>
<dbReference type="KEGG" id="theu:HPC62_21520"/>
<gene>
    <name evidence="3" type="ORF">HPC62_21520</name>
</gene>
<feature type="domain" description="BPL/LPL catalytic" evidence="2">
    <location>
        <begin position="35"/>
        <end position="157"/>
    </location>
</feature>
<dbReference type="PANTHER" id="PTHR12835:SF5">
    <property type="entry name" value="BIOTIN--PROTEIN LIGASE"/>
    <property type="match status" value="1"/>
</dbReference>
<reference evidence="3 4" key="1">
    <citation type="submission" date="2020-05" db="EMBL/GenBank/DDBJ databases">
        <title>Complete genome sequence of of a novel Thermoleptolyngbya strain isolated from hot springs of Ganzi, Sichuan China.</title>
        <authorList>
            <person name="Tang J."/>
            <person name="Daroch M."/>
            <person name="Li L."/>
            <person name="Waleron K."/>
            <person name="Waleron M."/>
            <person name="Waleron M."/>
        </authorList>
    </citation>
    <scope>NUCLEOTIDE SEQUENCE [LARGE SCALE GENOMIC DNA]</scope>
    <source>
        <strain evidence="3 4">PKUAC-SCTA183</strain>
    </source>
</reference>
<keyword evidence="4" id="KW-1185">Reference proteome</keyword>
<dbReference type="GO" id="GO:0005737">
    <property type="term" value="C:cytoplasm"/>
    <property type="evidence" value="ECO:0007669"/>
    <property type="project" value="TreeGrafter"/>
</dbReference>
<accession>A0A6M8BAT9</accession>
<dbReference type="InterPro" id="IPR004408">
    <property type="entry name" value="Biotin_CoA_COase_ligase"/>
</dbReference>
<evidence type="ECO:0000313" key="3">
    <source>
        <dbReference type="EMBL" id="QKD84419.1"/>
    </source>
</evidence>
<evidence type="ECO:0000313" key="4">
    <source>
        <dbReference type="Proteomes" id="UP000505210"/>
    </source>
</evidence>
<dbReference type="RefSeq" id="WP_172358449.1">
    <property type="nucleotide sequence ID" value="NZ_CP053661.1"/>
</dbReference>
<organism evidence="3 4">
    <name type="scientific">Thermoleptolyngbya sichuanensis A183</name>
    <dbReference type="NCBI Taxonomy" id="2737172"/>
    <lineage>
        <taxon>Bacteria</taxon>
        <taxon>Bacillati</taxon>
        <taxon>Cyanobacteriota</taxon>
        <taxon>Cyanophyceae</taxon>
        <taxon>Oculatellales</taxon>
        <taxon>Oculatellaceae</taxon>
        <taxon>Thermoleptolyngbya</taxon>
        <taxon>Thermoleptolyngbya sichuanensis</taxon>
    </lineage>
</organism>